<comment type="caution">
    <text evidence="1">The sequence shown here is derived from an EMBL/GenBank/DDBJ whole genome shotgun (WGS) entry which is preliminary data.</text>
</comment>
<reference evidence="1" key="2">
    <citation type="submission" date="2020-09" db="EMBL/GenBank/DDBJ databases">
        <authorList>
            <person name="Sun Q."/>
            <person name="Zhou Y."/>
        </authorList>
    </citation>
    <scope>NUCLEOTIDE SEQUENCE</scope>
    <source>
        <strain evidence="1">CGMCC 1.12698</strain>
    </source>
</reference>
<dbReference type="AlphaFoldDB" id="A0A917ASP2"/>
<dbReference type="EMBL" id="BMFK01000001">
    <property type="protein sequence ID" value="GGE67487.1"/>
    <property type="molecule type" value="Genomic_DNA"/>
</dbReference>
<sequence>MDIRMVGIRSMDVGQIIIPLQLTLLRVLREMGGREGSVDPEEHNHADKVQCGNYIHKVVRYGT</sequence>
<reference evidence="1" key="1">
    <citation type="journal article" date="2014" name="Int. J. Syst. Evol. Microbiol.">
        <title>Complete genome sequence of Corynebacterium casei LMG S-19264T (=DSM 44701T), isolated from a smear-ripened cheese.</title>
        <authorList>
            <consortium name="US DOE Joint Genome Institute (JGI-PGF)"/>
            <person name="Walter F."/>
            <person name="Albersmeier A."/>
            <person name="Kalinowski J."/>
            <person name="Ruckert C."/>
        </authorList>
    </citation>
    <scope>NUCLEOTIDE SEQUENCE</scope>
    <source>
        <strain evidence="1">CGMCC 1.12698</strain>
    </source>
</reference>
<gene>
    <name evidence="1" type="ORF">GCM10007140_16960</name>
</gene>
<proteinExistence type="predicted"/>
<dbReference type="Proteomes" id="UP000605259">
    <property type="component" value="Unassembled WGS sequence"/>
</dbReference>
<evidence type="ECO:0000313" key="1">
    <source>
        <dbReference type="EMBL" id="GGE67487.1"/>
    </source>
</evidence>
<accession>A0A917ASP2</accession>
<evidence type="ECO:0000313" key="2">
    <source>
        <dbReference type="Proteomes" id="UP000605259"/>
    </source>
</evidence>
<keyword evidence="2" id="KW-1185">Reference proteome</keyword>
<organism evidence="1 2">
    <name type="scientific">Priestia taiwanensis</name>
    <dbReference type="NCBI Taxonomy" id="1347902"/>
    <lineage>
        <taxon>Bacteria</taxon>
        <taxon>Bacillati</taxon>
        <taxon>Bacillota</taxon>
        <taxon>Bacilli</taxon>
        <taxon>Bacillales</taxon>
        <taxon>Bacillaceae</taxon>
        <taxon>Priestia</taxon>
    </lineage>
</organism>
<name>A0A917ASP2_9BACI</name>
<protein>
    <submittedName>
        <fullName evidence="1">Uncharacterized protein</fullName>
    </submittedName>
</protein>